<organism evidence="1 2">
    <name type="scientific">Flaviaesturariibacter aridisoli</name>
    <dbReference type="NCBI Taxonomy" id="2545761"/>
    <lineage>
        <taxon>Bacteria</taxon>
        <taxon>Pseudomonadati</taxon>
        <taxon>Bacteroidota</taxon>
        <taxon>Chitinophagia</taxon>
        <taxon>Chitinophagales</taxon>
        <taxon>Chitinophagaceae</taxon>
        <taxon>Flaviaestuariibacter</taxon>
    </lineage>
</organism>
<sequence>MELAKASIYDYLTLARDPRRAFLSFCQRVLLARHYVLSGEGRYIPLPSVWLDKKNELGFAGTKNWFREIRAIRASLPNYKAEIKALAEAVLEFSEEPTFQNYQYWRSYFIDKQTPGLLSLFQVTAIHYLFN</sequence>
<protein>
    <submittedName>
        <fullName evidence="1">Uncharacterized protein</fullName>
    </submittedName>
</protein>
<dbReference type="AlphaFoldDB" id="A0A4R4E500"/>
<name>A0A4R4E500_9BACT</name>
<reference evidence="1 2" key="1">
    <citation type="submission" date="2019-03" db="EMBL/GenBank/DDBJ databases">
        <authorList>
            <person name="Kim M.K.M."/>
        </authorList>
    </citation>
    <scope>NUCLEOTIDE SEQUENCE [LARGE SCALE GENOMIC DNA]</scope>
    <source>
        <strain evidence="1 2">17J68-15</strain>
    </source>
</reference>
<dbReference type="EMBL" id="SKFH01000003">
    <property type="protein sequence ID" value="TCZ74057.1"/>
    <property type="molecule type" value="Genomic_DNA"/>
</dbReference>
<evidence type="ECO:0000313" key="2">
    <source>
        <dbReference type="Proteomes" id="UP000295164"/>
    </source>
</evidence>
<comment type="caution">
    <text evidence="1">The sequence shown here is derived from an EMBL/GenBank/DDBJ whole genome shotgun (WGS) entry which is preliminary data.</text>
</comment>
<gene>
    <name evidence="1" type="ORF">E0486_02995</name>
</gene>
<proteinExistence type="predicted"/>
<accession>A0A4R4E500</accession>
<dbReference type="RefSeq" id="WP_131850656.1">
    <property type="nucleotide sequence ID" value="NZ_SKFH01000003.1"/>
</dbReference>
<evidence type="ECO:0000313" key="1">
    <source>
        <dbReference type="EMBL" id="TCZ74057.1"/>
    </source>
</evidence>
<keyword evidence="2" id="KW-1185">Reference proteome</keyword>
<dbReference type="OrthoDB" id="668516at2"/>
<dbReference type="Proteomes" id="UP000295164">
    <property type="component" value="Unassembled WGS sequence"/>
</dbReference>